<dbReference type="Proteomes" id="UP000257109">
    <property type="component" value="Unassembled WGS sequence"/>
</dbReference>
<evidence type="ECO:0000313" key="1">
    <source>
        <dbReference type="EMBL" id="RDY04009.1"/>
    </source>
</evidence>
<name>A0A371HMK4_MUCPR</name>
<dbReference type="OrthoDB" id="1692987at2759"/>
<keyword evidence="2" id="KW-1185">Reference proteome</keyword>
<reference evidence="1" key="1">
    <citation type="submission" date="2018-05" db="EMBL/GenBank/DDBJ databases">
        <title>Draft genome of Mucuna pruriens seed.</title>
        <authorList>
            <person name="Nnadi N.E."/>
            <person name="Vos R."/>
            <person name="Hasami M.H."/>
            <person name="Devisetty U.K."/>
            <person name="Aguiy J.C."/>
        </authorList>
    </citation>
    <scope>NUCLEOTIDE SEQUENCE [LARGE SCALE GENOMIC DNA]</scope>
    <source>
        <strain evidence="1">JCA_2017</strain>
    </source>
</reference>
<feature type="non-terminal residue" evidence="1">
    <location>
        <position position="74"/>
    </location>
</feature>
<dbReference type="AlphaFoldDB" id="A0A371HMK4"/>
<sequence length="74" mass="8695">MLVFPNRSELFIAYNDAFKMILSGVLMLKDLELNMRQCKRLEFLKDYNFDHSHHPSKAIVVVNALSRTPSYVYD</sequence>
<proteinExistence type="predicted"/>
<evidence type="ECO:0000313" key="2">
    <source>
        <dbReference type="Proteomes" id="UP000257109"/>
    </source>
</evidence>
<dbReference type="EMBL" id="QJKJ01002163">
    <property type="protein sequence ID" value="RDY04009.1"/>
    <property type="molecule type" value="Genomic_DNA"/>
</dbReference>
<comment type="caution">
    <text evidence="1">The sequence shown here is derived from an EMBL/GenBank/DDBJ whole genome shotgun (WGS) entry which is preliminary data.</text>
</comment>
<protein>
    <submittedName>
        <fullName evidence="1">Uncharacterized protein</fullName>
    </submittedName>
</protein>
<gene>
    <name evidence="1" type="ORF">CR513_12347</name>
</gene>
<organism evidence="1 2">
    <name type="scientific">Mucuna pruriens</name>
    <name type="common">Velvet bean</name>
    <name type="synonym">Dolichos pruriens</name>
    <dbReference type="NCBI Taxonomy" id="157652"/>
    <lineage>
        <taxon>Eukaryota</taxon>
        <taxon>Viridiplantae</taxon>
        <taxon>Streptophyta</taxon>
        <taxon>Embryophyta</taxon>
        <taxon>Tracheophyta</taxon>
        <taxon>Spermatophyta</taxon>
        <taxon>Magnoliopsida</taxon>
        <taxon>eudicotyledons</taxon>
        <taxon>Gunneridae</taxon>
        <taxon>Pentapetalae</taxon>
        <taxon>rosids</taxon>
        <taxon>fabids</taxon>
        <taxon>Fabales</taxon>
        <taxon>Fabaceae</taxon>
        <taxon>Papilionoideae</taxon>
        <taxon>50 kb inversion clade</taxon>
        <taxon>NPAAA clade</taxon>
        <taxon>indigoferoid/millettioid clade</taxon>
        <taxon>Phaseoleae</taxon>
        <taxon>Mucuna</taxon>
    </lineage>
</organism>
<accession>A0A371HMK4</accession>